<feature type="non-terminal residue" evidence="2">
    <location>
        <position position="1"/>
    </location>
</feature>
<keyword evidence="3" id="KW-1185">Reference proteome</keyword>
<evidence type="ECO:0000313" key="3">
    <source>
        <dbReference type="Proteomes" id="UP000027195"/>
    </source>
</evidence>
<dbReference type="EMBL" id="KL198075">
    <property type="protein sequence ID" value="KDQ09732.1"/>
    <property type="molecule type" value="Genomic_DNA"/>
</dbReference>
<name>A0A067MCX4_BOTB1</name>
<feature type="non-terminal residue" evidence="2">
    <location>
        <position position="168"/>
    </location>
</feature>
<accession>A0A067MCX4</accession>
<dbReference type="STRING" id="930990.A0A067MCX4"/>
<protein>
    <recommendedName>
        <fullName evidence="1">DUF6570 domain-containing protein</fullName>
    </recommendedName>
</protein>
<organism evidence="2 3">
    <name type="scientific">Botryobasidium botryosum (strain FD-172 SS1)</name>
    <dbReference type="NCBI Taxonomy" id="930990"/>
    <lineage>
        <taxon>Eukaryota</taxon>
        <taxon>Fungi</taxon>
        <taxon>Dikarya</taxon>
        <taxon>Basidiomycota</taxon>
        <taxon>Agaricomycotina</taxon>
        <taxon>Agaricomycetes</taxon>
        <taxon>Cantharellales</taxon>
        <taxon>Botryobasidiaceae</taxon>
        <taxon>Botryobasidium</taxon>
    </lineage>
</organism>
<reference evidence="3" key="1">
    <citation type="journal article" date="2014" name="Proc. Natl. Acad. Sci. U.S.A.">
        <title>Extensive sampling of basidiomycete genomes demonstrates inadequacy of the white-rot/brown-rot paradigm for wood decay fungi.</title>
        <authorList>
            <person name="Riley R."/>
            <person name="Salamov A.A."/>
            <person name="Brown D.W."/>
            <person name="Nagy L.G."/>
            <person name="Floudas D."/>
            <person name="Held B.W."/>
            <person name="Levasseur A."/>
            <person name="Lombard V."/>
            <person name="Morin E."/>
            <person name="Otillar R."/>
            <person name="Lindquist E.A."/>
            <person name="Sun H."/>
            <person name="LaButti K.M."/>
            <person name="Schmutz J."/>
            <person name="Jabbour D."/>
            <person name="Luo H."/>
            <person name="Baker S.E."/>
            <person name="Pisabarro A.G."/>
            <person name="Walton J.D."/>
            <person name="Blanchette R.A."/>
            <person name="Henrissat B."/>
            <person name="Martin F."/>
            <person name="Cullen D."/>
            <person name="Hibbett D.S."/>
            <person name="Grigoriev I.V."/>
        </authorList>
    </citation>
    <scope>NUCLEOTIDE SEQUENCE [LARGE SCALE GENOMIC DNA]</scope>
    <source>
        <strain evidence="3">FD-172 SS1</strain>
    </source>
</reference>
<evidence type="ECO:0000313" key="2">
    <source>
        <dbReference type="EMBL" id="KDQ09732.1"/>
    </source>
</evidence>
<dbReference type="InParanoid" id="A0A067MCX4"/>
<proteinExistence type="predicted"/>
<dbReference type="AlphaFoldDB" id="A0A067MCX4"/>
<feature type="domain" description="DUF6570" evidence="1">
    <location>
        <begin position="12"/>
        <end position="148"/>
    </location>
</feature>
<dbReference type="OrthoDB" id="3257061at2759"/>
<sequence length="168" mass="18762">ICKDCLSPLKAGRIPKFSLKNGLYRGVLPEDLRDLTWIEEMVCAKYRTTAHVTRLYQSSSDGDPLVLRGNTCAHDMNIVSTASVLPRTPANILGQISVVFVGPGPVTNQYLNLLQFTVRKDKVWRFLCWLKKNNPLYAGLTISLEHLNMYGDDGTIPGLLESVILDNK</sequence>
<gene>
    <name evidence="2" type="ORF">BOTBODRAFT_91622</name>
</gene>
<dbReference type="InterPro" id="IPR046700">
    <property type="entry name" value="DUF6570"/>
</dbReference>
<dbReference type="HOGENOM" id="CLU_090397_2_0_1"/>
<dbReference type="Proteomes" id="UP000027195">
    <property type="component" value="Unassembled WGS sequence"/>
</dbReference>
<evidence type="ECO:0000259" key="1">
    <source>
        <dbReference type="Pfam" id="PF20209"/>
    </source>
</evidence>
<dbReference type="Pfam" id="PF20209">
    <property type="entry name" value="DUF6570"/>
    <property type="match status" value="1"/>
</dbReference>